<dbReference type="dictyBase" id="DDB_G0281171">
    <property type="gene designation" value="oxaB"/>
</dbReference>
<dbReference type="InterPro" id="IPR001708">
    <property type="entry name" value="YidC/ALB3/OXA1/COX18"/>
</dbReference>
<dbReference type="PaxDb" id="44689-DDB0266685"/>
<dbReference type="RefSeq" id="XP_640859.2">
    <property type="nucleotide sequence ID" value="XM_635767.2"/>
</dbReference>
<dbReference type="PhylomeDB" id="Q54UB7"/>
<keyword evidence="10" id="KW-1185">Reference proteome</keyword>
<dbReference type="AlphaFoldDB" id="Q54UB7"/>
<accession>Q54UB7</accession>
<dbReference type="GO" id="GO:0032979">
    <property type="term" value="P:protein insertion into mitochondrial inner membrane from matrix"/>
    <property type="evidence" value="ECO:0000318"/>
    <property type="project" value="GO_Central"/>
</dbReference>
<dbReference type="VEuPathDB" id="AmoebaDB:DDB_G0281171"/>
<evidence type="ECO:0000256" key="6">
    <source>
        <dbReference type="SAM" id="Coils"/>
    </source>
</evidence>
<sequence length="418" mass="47617">MINALKRVPINGMNKKLFIKSFSTTTVSPILFSSSQSLSSTSKILPTFSKSNFLENNIKNFNKRFFSTENNNNNSNNNNNVDTDINTPISDFSSTASSSSASTTTTEVITDTISNKVLPSYILKPTMGPDAFTITEWSHQFNFDLIAKLNELHVQYGLPWVSIFVGTAIAIRVLTLPLAIRNQRDAAKMRLVKQDMEKHSYLNDGTQEGRIKIAELQKKSFAKHDTSPMKTLGLNMLQMPFIIYPFIFLRQLSGDTNLLVDAGALWFKNLSMADPYYILPLVSSIFQYGSVRFSMTDDTSPMMKTIMTSFCFLPLVFTIHFAASLNIYWAVNSMIFAFTNWFLKSERGCKLFNIPYFKKVDKVKQIIEAPTIDFKNKPAETANSEQEKKDKLLKELQDRYDLLDKKKQEIKLFGRKNK</sequence>
<evidence type="ECO:0000259" key="8">
    <source>
        <dbReference type="Pfam" id="PF02096"/>
    </source>
</evidence>
<keyword evidence="3 7" id="KW-1133">Transmembrane helix</keyword>
<dbReference type="EMBL" id="AAFI02000040">
    <property type="protein sequence ID" value="EAL66882.2"/>
    <property type="molecule type" value="Genomic_DNA"/>
</dbReference>
<dbReference type="FunCoup" id="Q54UB7">
    <property type="interactions" value="19"/>
</dbReference>
<dbReference type="SMR" id="Q54UB7"/>
<dbReference type="STRING" id="44689.Q54UB7"/>
<dbReference type="KEGG" id="ddi:DDB_G0281171"/>
<dbReference type="GeneID" id="8622915"/>
<gene>
    <name evidence="9" type="primary">oxaB</name>
    <name evidence="9" type="ORF">DDB_G0281171</name>
</gene>
<dbReference type="OMA" id="HDNNEDT"/>
<dbReference type="PANTHER" id="PTHR12428">
    <property type="entry name" value="OXA1"/>
    <property type="match status" value="1"/>
</dbReference>
<evidence type="ECO:0000256" key="5">
    <source>
        <dbReference type="RuleBase" id="RU003945"/>
    </source>
</evidence>
<dbReference type="InterPro" id="IPR028055">
    <property type="entry name" value="YidC/Oxa/ALB_C"/>
</dbReference>
<feature type="domain" description="Membrane insertase YidC/Oxa/ALB C-terminal" evidence="8">
    <location>
        <begin position="163"/>
        <end position="344"/>
    </location>
</feature>
<keyword evidence="2 5" id="KW-0812">Transmembrane</keyword>
<feature type="transmembrane region" description="Helical" evidence="7">
    <location>
        <begin position="232"/>
        <end position="249"/>
    </location>
</feature>
<keyword evidence="4 7" id="KW-0472">Membrane</keyword>
<comment type="similarity">
    <text evidence="5">Belongs to the OXA1/ALB3/YidC family.</text>
</comment>
<dbReference type="eggNOG" id="KOG1239">
    <property type="taxonomic scope" value="Eukaryota"/>
</dbReference>
<dbReference type="GO" id="GO:0051205">
    <property type="term" value="P:protein insertion into membrane"/>
    <property type="evidence" value="ECO:0000250"/>
    <property type="project" value="dictyBase"/>
</dbReference>
<evidence type="ECO:0000256" key="2">
    <source>
        <dbReference type="ARBA" id="ARBA00022692"/>
    </source>
</evidence>
<feature type="coiled-coil region" evidence="6">
    <location>
        <begin position="379"/>
        <end position="406"/>
    </location>
</feature>
<comment type="caution">
    <text evidence="9">The sequence shown here is derived from an EMBL/GenBank/DDBJ whole genome shotgun (WGS) entry which is preliminary data.</text>
</comment>
<feature type="transmembrane region" description="Helical" evidence="7">
    <location>
        <begin position="305"/>
        <end position="321"/>
    </location>
</feature>
<keyword evidence="6" id="KW-0175">Coiled coil</keyword>
<dbReference type="CDD" id="cd20069">
    <property type="entry name" value="5TM_Oxa1-like"/>
    <property type="match status" value="1"/>
</dbReference>
<feature type="transmembrane region" description="Helical" evidence="7">
    <location>
        <begin position="158"/>
        <end position="180"/>
    </location>
</feature>
<comment type="subcellular location">
    <subcellularLocation>
        <location evidence="1 5">Membrane</location>
        <topology evidence="1 5">Multi-pass membrane protein</topology>
    </subcellularLocation>
</comment>
<dbReference type="GO" id="GO:0032977">
    <property type="term" value="F:membrane insertase activity"/>
    <property type="evidence" value="ECO:0000250"/>
    <property type="project" value="dictyBase"/>
</dbReference>
<protein>
    <recommendedName>
        <fullName evidence="8">Membrane insertase YidC/Oxa/ALB C-terminal domain-containing protein</fullName>
    </recommendedName>
</protein>
<evidence type="ECO:0000313" key="10">
    <source>
        <dbReference type="Proteomes" id="UP000002195"/>
    </source>
</evidence>
<dbReference type="InParanoid" id="Q54UB7"/>
<organism evidence="9 10">
    <name type="scientific">Dictyostelium discoideum</name>
    <name type="common">Social amoeba</name>
    <dbReference type="NCBI Taxonomy" id="44689"/>
    <lineage>
        <taxon>Eukaryota</taxon>
        <taxon>Amoebozoa</taxon>
        <taxon>Evosea</taxon>
        <taxon>Eumycetozoa</taxon>
        <taxon>Dictyostelia</taxon>
        <taxon>Dictyosteliales</taxon>
        <taxon>Dictyosteliaceae</taxon>
        <taxon>Dictyostelium</taxon>
    </lineage>
</organism>
<name>Q54UB7_DICDI</name>
<dbReference type="Proteomes" id="UP000002195">
    <property type="component" value="Unassembled WGS sequence"/>
</dbReference>
<evidence type="ECO:0000313" key="9">
    <source>
        <dbReference type="EMBL" id="EAL66882.2"/>
    </source>
</evidence>
<dbReference type="GO" id="GO:0005743">
    <property type="term" value="C:mitochondrial inner membrane"/>
    <property type="evidence" value="ECO:0000250"/>
    <property type="project" value="dictyBase"/>
</dbReference>
<evidence type="ECO:0000256" key="3">
    <source>
        <dbReference type="ARBA" id="ARBA00022989"/>
    </source>
</evidence>
<dbReference type="PANTHER" id="PTHR12428:SF65">
    <property type="entry name" value="CYTOCHROME C OXIDASE ASSEMBLY PROTEIN COX18, MITOCHONDRIAL"/>
    <property type="match status" value="1"/>
</dbReference>
<evidence type="ECO:0000256" key="1">
    <source>
        <dbReference type="ARBA" id="ARBA00004141"/>
    </source>
</evidence>
<dbReference type="PRINTS" id="PR00701">
    <property type="entry name" value="60KDINNERMP"/>
</dbReference>
<proteinExistence type="inferred from homology"/>
<evidence type="ECO:0000256" key="4">
    <source>
        <dbReference type="ARBA" id="ARBA00023136"/>
    </source>
</evidence>
<evidence type="ECO:0000256" key="7">
    <source>
        <dbReference type="SAM" id="Phobius"/>
    </source>
</evidence>
<reference evidence="9 10" key="1">
    <citation type="journal article" date="2005" name="Nature">
        <title>The genome of the social amoeba Dictyostelium discoideum.</title>
        <authorList>
            <consortium name="The Dictyostelium discoideum Sequencing Consortium"/>
            <person name="Eichinger L."/>
            <person name="Pachebat J.A."/>
            <person name="Glockner G."/>
            <person name="Rajandream M.A."/>
            <person name="Sucgang R."/>
            <person name="Berriman M."/>
            <person name="Song J."/>
            <person name="Olsen R."/>
            <person name="Szafranski K."/>
            <person name="Xu Q."/>
            <person name="Tunggal B."/>
            <person name="Kummerfeld S."/>
            <person name="Madera M."/>
            <person name="Konfortov B.A."/>
            <person name="Rivero F."/>
            <person name="Bankier A.T."/>
            <person name="Lehmann R."/>
            <person name="Hamlin N."/>
            <person name="Davies R."/>
            <person name="Gaudet P."/>
            <person name="Fey P."/>
            <person name="Pilcher K."/>
            <person name="Chen G."/>
            <person name="Saunders D."/>
            <person name="Sodergren E."/>
            <person name="Davis P."/>
            <person name="Kerhornou A."/>
            <person name="Nie X."/>
            <person name="Hall N."/>
            <person name="Anjard C."/>
            <person name="Hemphill L."/>
            <person name="Bason N."/>
            <person name="Farbrother P."/>
            <person name="Desany B."/>
            <person name="Just E."/>
            <person name="Morio T."/>
            <person name="Rost R."/>
            <person name="Churcher C."/>
            <person name="Cooper J."/>
            <person name="Haydock S."/>
            <person name="van Driessche N."/>
            <person name="Cronin A."/>
            <person name="Goodhead I."/>
            <person name="Muzny D."/>
            <person name="Mourier T."/>
            <person name="Pain A."/>
            <person name="Lu M."/>
            <person name="Harper D."/>
            <person name="Lindsay R."/>
            <person name="Hauser H."/>
            <person name="James K."/>
            <person name="Quiles M."/>
            <person name="Madan Babu M."/>
            <person name="Saito T."/>
            <person name="Buchrieser C."/>
            <person name="Wardroper A."/>
            <person name="Felder M."/>
            <person name="Thangavelu M."/>
            <person name="Johnson D."/>
            <person name="Knights A."/>
            <person name="Loulseged H."/>
            <person name="Mungall K."/>
            <person name="Oliver K."/>
            <person name="Price C."/>
            <person name="Quail M.A."/>
            <person name="Urushihara H."/>
            <person name="Hernandez J."/>
            <person name="Rabbinowitsch E."/>
            <person name="Steffen D."/>
            <person name="Sanders M."/>
            <person name="Ma J."/>
            <person name="Kohara Y."/>
            <person name="Sharp S."/>
            <person name="Simmonds M."/>
            <person name="Spiegler S."/>
            <person name="Tivey A."/>
            <person name="Sugano S."/>
            <person name="White B."/>
            <person name="Walker D."/>
            <person name="Woodward J."/>
            <person name="Winckler T."/>
            <person name="Tanaka Y."/>
            <person name="Shaulsky G."/>
            <person name="Schleicher M."/>
            <person name="Weinstock G."/>
            <person name="Rosenthal A."/>
            <person name="Cox E.C."/>
            <person name="Chisholm R.L."/>
            <person name="Gibbs R."/>
            <person name="Loomis W.F."/>
            <person name="Platzer M."/>
            <person name="Kay R.R."/>
            <person name="Williams J."/>
            <person name="Dear P.H."/>
            <person name="Noegel A.A."/>
            <person name="Barrell B."/>
            <person name="Kuspa A."/>
        </authorList>
    </citation>
    <scope>NUCLEOTIDE SEQUENCE [LARGE SCALE GENOMIC DNA]</scope>
    <source>
        <strain evidence="9 10">AX4</strain>
    </source>
</reference>
<dbReference type="Pfam" id="PF02096">
    <property type="entry name" value="60KD_IMP"/>
    <property type="match status" value="1"/>
</dbReference>
<dbReference type="HOGENOM" id="CLU_657922_0_0_1"/>
<feature type="transmembrane region" description="Helical" evidence="7">
    <location>
        <begin position="276"/>
        <end position="293"/>
    </location>
</feature>